<organism evidence="1 2">
    <name type="scientific">Buttiauxella gaviniae ATCC 51604</name>
    <dbReference type="NCBI Taxonomy" id="1354253"/>
    <lineage>
        <taxon>Bacteria</taxon>
        <taxon>Pseudomonadati</taxon>
        <taxon>Pseudomonadota</taxon>
        <taxon>Gammaproteobacteria</taxon>
        <taxon>Enterobacterales</taxon>
        <taxon>Enterobacteriaceae</taxon>
        <taxon>Buttiauxella</taxon>
    </lineage>
</organism>
<sequence length="262" mass="29022">MATYTVKLMTVGGEIAYPDYRAEKATFTANGNSKDILFTPYNGSDPVSVTAIELSTNGSASITIPVDALISVGTVIKFPAGTLKLTDSQANPLIMTGAPYVALVRLRQALIALMGDNPLYAQQKLPEPKETFTAIHLLSTSREPYPFDKTWDGDYRVYHYNCSAEVVIIRSADDAQAFLENFLYQIDSTEGDFWQFENNCCLDRSSDFENSSPLIDNLVYQQMAQVTMSLQFVYQYYKKESWIAGAAVDAGAKQATLTIRGY</sequence>
<dbReference type="Proteomes" id="UP000078504">
    <property type="component" value="Unassembled WGS sequence"/>
</dbReference>
<evidence type="ECO:0000313" key="2">
    <source>
        <dbReference type="Proteomes" id="UP000078504"/>
    </source>
</evidence>
<dbReference type="RefSeq" id="WP_064518873.1">
    <property type="nucleotide sequence ID" value="NZ_LXEP01000044.1"/>
</dbReference>
<gene>
    <name evidence="1" type="ORF">M977_04398</name>
</gene>
<dbReference type="PATRIC" id="fig|1354253.4.peg.4515"/>
<evidence type="ECO:0000313" key="1">
    <source>
        <dbReference type="EMBL" id="OAT17152.1"/>
    </source>
</evidence>
<comment type="caution">
    <text evidence="1">The sequence shown here is derived from an EMBL/GenBank/DDBJ whole genome shotgun (WGS) entry which is preliminary data.</text>
</comment>
<accession>A0A1B7HNE3</accession>
<evidence type="ECO:0008006" key="3">
    <source>
        <dbReference type="Google" id="ProtNLM"/>
    </source>
</evidence>
<proteinExistence type="predicted"/>
<dbReference type="AlphaFoldDB" id="A0A1B7HNE3"/>
<name>A0A1B7HNE3_9ENTR</name>
<reference evidence="1 2" key="1">
    <citation type="submission" date="2016-04" db="EMBL/GenBank/DDBJ databases">
        <title>ATOL: Assembling a taxonomically balanced genome-scale reconstruction of the evolutionary history of the Enterobacteriaceae.</title>
        <authorList>
            <person name="Plunkett G.III."/>
            <person name="Neeno-Eckwall E.C."/>
            <person name="Glasner J.D."/>
            <person name="Perna N.T."/>
        </authorList>
    </citation>
    <scope>NUCLEOTIDE SEQUENCE [LARGE SCALE GENOMIC DNA]</scope>
    <source>
        <strain evidence="1 2">ATCC 51604</strain>
    </source>
</reference>
<protein>
    <recommendedName>
        <fullName evidence="3">Phage protein</fullName>
    </recommendedName>
</protein>
<dbReference type="EMBL" id="LXEP01000044">
    <property type="protein sequence ID" value="OAT17152.1"/>
    <property type="molecule type" value="Genomic_DNA"/>
</dbReference>